<evidence type="ECO:0000256" key="1">
    <source>
        <dbReference type="SAM" id="Coils"/>
    </source>
</evidence>
<dbReference type="InterPro" id="IPR052812">
    <property type="entry name" value="Plant_DnaJ_domain"/>
</dbReference>
<evidence type="ECO:0000256" key="2">
    <source>
        <dbReference type="SAM" id="MobiDB-lite"/>
    </source>
</evidence>
<feature type="region of interest" description="Disordered" evidence="2">
    <location>
        <begin position="132"/>
        <end position="182"/>
    </location>
</feature>
<dbReference type="VEuPathDB" id="TriTrypDB:TcCLB.511261.100"/>
<proteinExistence type="predicted"/>
<accession>A0A2V2USY3</accession>
<name>A0A2V2USY3_TRYCR</name>
<dbReference type="VEuPathDB" id="TriTrypDB:TcCL_ESM04026"/>
<dbReference type="PANTHER" id="PTHR44272:SF3">
    <property type="entry name" value="J DOMAIN-CONTAINING PROTEIN"/>
    <property type="match status" value="1"/>
</dbReference>
<sequence length="665" mass="78170">MRRSEMTGELEKSRRLYQTLLLPNFSSIEEVRQAYKALALKYHPDKNLNDPSAAEKFRDVRVAYEILSSLERKQKYDCTLRLHQPLGANSFSTGIRTPRAGYTSDVGCKSYTMPGNATSNIYEELNSYAARKAGERQRRTSSAATPRGDRASQYTKEQKEFFRKREKEHQANIRKRREQEKREQIARDLEALRREQERREEILQRSQQLRTGNENRRACASAGIRRASPFPRAASENTPQGGTNKEVPKVFLARDIHSAAVLPDTVRPIPSPRPRRPFCGANEDRGERLRQEKERQAEVRRAEQEKYLERLMRQRMREARLKERELEAVERRERENLRRILFLDEKSEREQLFEPQEKMERRRIWMEHKLSIRNCVLRSGLRRTVEKEEANRELLLSLQEEQFEFLYLQKKESWGRASCRMDEDLSWKQLKSHHKEIQRVIFMREQKEIMCTYCMEFETLRFTEAMTFALIEVQRQEHVNRLQLIEEFHDYCRLHYGLLQELLANGFMEGALIVERTLLINEEESARALLLLELHEWRDRHALEKDELSEVLNLIKQRASERHANHLKEVKQTRIAERRAKEATIAALQVEIRHLQRAMRAASLTVSPGGERGGFVENLPCGVEFLGEEGIDTVARSSLDLRCGALRDKDATVSNGGSRHCRSWQ</sequence>
<dbReference type="VEuPathDB" id="TriTrypDB:TcCLB.503455.10"/>
<dbReference type="InterPro" id="IPR036869">
    <property type="entry name" value="J_dom_sf"/>
</dbReference>
<organism evidence="4 5">
    <name type="scientific">Trypanosoma cruzi</name>
    <dbReference type="NCBI Taxonomy" id="5693"/>
    <lineage>
        <taxon>Eukaryota</taxon>
        <taxon>Discoba</taxon>
        <taxon>Euglenozoa</taxon>
        <taxon>Kinetoplastea</taxon>
        <taxon>Metakinetoplastina</taxon>
        <taxon>Trypanosomatida</taxon>
        <taxon>Trypanosomatidae</taxon>
        <taxon>Trypanosoma</taxon>
        <taxon>Schizotrypanum</taxon>
    </lineage>
</organism>
<dbReference type="EMBL" id="PRFA01000097">
    <property type="protein sequence ID" value="PWU87229.1"/>
    <property type="molecule type" value="Genomic_DNA"/>
</dbReference>
<dbReference type="VEuPathDB" id="TriTrypDB:TcG_08645"/>
<feature type="compositionally biased region" description="Basic and acidic residues" evidence="2">
    <location>
        <begin position="156"/>
        <end position="182"/>
    </location>
</feature>
<dbReference type="VEuPathDB" id="TriTrypDB:C4B63_97g24"/>
<dbReference type="VEuPathDB" id="TriTrypDB:TCDM_05256"/>
<dbReference type="PROSITE" id="PS50076">
    <property type="entry name" value="DNAJ_2"/>
    <property type="match status" value="1"/>
</dbReference>
<dbReference type="VEuPathDB" id="TriTrypDB:BCY84_18850"/>
<dbReference type="VEuPathDB" id="TriTrypDB:TcBrA4_0083400"/>
<dbReference type="Gene3D" id="1.10.287.110">
    <property type="entry name" value="DnaJ domain"/>
    <property type="match status" value="1"/>
</dbReference>
<dbReference type="VEuPathDB" id="TriTrypDB:Tc_MARK_4988"/>
<keyword evidence="1" id="KW-0175">Coiled coil</keyword>
<dbReference type="SMART" id="SM00271">
    <property type="entry name" value="DnaJ"/>
    <property type="match status" value="1"/>
</dbReference>
<evidence type="ECO:0000313" key="5">
    <source>
        <dbReference type="Proteomes" id="UP000246121"/>
    </source>
</evidence>
<comment type="caution">
    <text evidence="4">The sequence shown here is derived from an EMBL/GenBank/DDBJ whole genome shotgun (WGS) entry which is preliminary data.</text>
</comment>
<dbReference type="PANTHER" id="PTHR44272">
    <property type="entry name" value="DNAJ DOMAIN (PROKARYOTIC HEAT SHOCK PROTEIN)"/>
    <property type="match status" value="1"/>
</dbReference>
<dbReference type="Proteomes" id="UP000246121">
    <property type="component" value="Unassembled WGS sequence"/>
</dbReference>
<dbReference type="AlphaFoldDB" id="A0A2V2USY3"/>
<dbReference type="VEuPathDB" id="TriTrypDB:Tc_MARK_4989"/>
<feature type="region of interest" description="Disordered" evidence="2">
    <location>
        <begin position="222"/>
        <end position="246"/>
    </location>
</feature>
<feature type="region of interest" description="Disordered" evidence="2">
    <location>
        <begin position="264"/>
        <end position="297"/>
    </location>
</feature>
<dbReference type="PRINTS" id="PR00625">
    <property type="entry name" value="JDOMAIN"/>
</dbReference>
<dbReference type="VEuPathDB" id="TriTrypDB:ECC02_007566"/>
<dbReference type="Pfam" id="PF00226">
    <property type="entry name" value="DnaJ"/>
    <property type="match status" value="1"/>
</dbReference>
<protein>
    <submittedName>
        <fullName evidence="4">Putative chaperone DNAJ protein</fullName>
    </submittedName>
</protein>
<feature type="compositionally biased region" description="Basic and acidic residues" evidence="2">
    <location>
        <begin position="282"/>
        <end position="297"/>
    </location>
</feature>
<dbReference type="VEuPathDB" id="TriTrypDB:TCSYLVIO_006283"/>
<dbReference type="VEuPathDB" id="TriTrypDB:C3747_228g23"/>
<reference evidence="4 5" key="1">
    <citation type="journal article" date="2018" name="Microb. Genom.">
        <title>Expanding an expanded genome: long-read sequencing of Trypanosoma cruzi.</title>
        <authorList>
            <person name="Berna L."/>
            <person name="Rodriguez M."/>
            <person name="Chiribao M.L."/>
            <person name="Parodi-Talice A."/>
            <person name="Pita S."/>
            <person name="Rijo G."/>
            <person name="Alvarez-Valin F."/>
            <person name="Robello C."/>
        </authorList>
    </citation>
    <scope>NUCLEOTIDE SEQUENCE [LARGE SCALE GENOMIC DNA]</scope>
    <source>
        <strain evidence="4 5">Dm28c</strain>
    </source>
</reference>
<feature type="coiled-coil region" evidence="1">
    <location>
        <begin position="578"/>
        <end position="605"/>
    </location>
</feature>
<dbReference type="CDD" id="cd06257">
    <property type="entry name" value="DnaJ"/>
    <property type="match status" value="1"/>
</dbReference>
<evidence type="ECO:0000313" key="4">
    <source>
        <dbReference type="EMBL" id="PWU87229.1"/>
    </source>
</evidence>
<dbReference type="SUPFAM" id="SSF46565">
    <property type="entry name" value="Chaperone J-domain"/>
    <property type="match status" value="1"/>
</dbReference>
<evidence type="ECO:0000259" key="3">
    <source>
        <dbReference type="PROSITE" id="PS50076"/>
    </source>
</evidence>
<dbReference type="InterPro" id="IPR001623">
    <property type="entry name" value="DnaJ_domain"/>
</dbReference>
<gene>
    <name evidence="4" type="ORF">C4B63_97g24</name>
</gene>
<feature type="domain" description="J" evidence="3">
    <location>
        <begin position="15"/>
        <end position="80"/>
    </location>
</feature>